<dbReference type="PROSITE" id="PS51421">
    <property type="entry name" value="RAS"/>
    <property type="match status" value="1"/>
</dbReference>
<keyword evidence="10" id="KW-0488">Methylation</keyword>
<keyword evidence="17" id="KW-0342">GTP-binding</keyword>
<feature type="compositionally biased region" description="Pro residues" evidence="23">
    <location>
        <begin position="376"/>
        <end position="398"/>
    </location>
</feature>
<evidence type="ECO:0000256" key="23">
    <source>
        <dbReference type="SAM" id="MobiDB-lite"/>
    </source>
</evidence>
<evidence type="ECO:0000256" key="10">
    <source>
        <dbReference type="ARBA" id="ARBA00022481"/>
    </source>
</evidence>
<dbReference type="GO" id="GO:0005794">
    <property type="term" value="C:Golgi apparatus"/>
    <property type="evidence" value="ECO:0007669"/>
    <property type="project" value="UniProtKB-SubCell"/>
</dbReference>
<keyword evidence="21" id="KW-0968">Cytoplasmic vesicle</keyword>
<keyword evidence="25" id="KW-1185">Reference proteome</keyword>
<comment type="similarity">
    <text evidence="6">Belongs to the small GTPase superfamily. Rab family.</text>
</comment>
<keyword evidence="16" id="KW-0333">Golgi apparatus</keyword>
<dbReference type="SMART" id="SM00176">
    <property type="entry name" value="RAN"/>
    <property type="match status" value="1"/>
</dbReference>
<sequence length="438" mass="48566">MSQVGFLLQQSMRAEEISNSLPSSTDHQPPPLCCIHDFTYLAVQGLQCYGCNIIQGQKYVDVGCSNPEVITCTHSHKGFKHRFCIKTESTALGIVLTSGCATSRHCQQHELPGVRIHCCDSDLCNSAPSWHPGTLQYICALLSLLLLRMWLATMATAPYNYSYIFKYIIIGDMGVGKSCLLHQFTEKKFWYEDNRGERQKIKLQIWDTAGQERFRAVTRSYYRGAAGALMVYDITRRSTYNHLSSWLTDARNLTNPNTVIILIGNKADLEAQRDVTYEEAKQFAEENGLLFLEASAKTGENVEDAFLEAAKKIYQNIQDGSLDLNAAESGVQHKPSAPQGGRLTSEPQPQREGCGKPSSSSLAPSFSLRLSCPPSLNHPPPSPSIPSPPYVHHPPPPSLHQEAESRAKDRGMDIDWGQTELGCVDYISPPPLSSFLSL</sequence>
<dbReference type="PROSITE" id="PS51420">
    <property type="entry name" value="RHO"/>
    <property type="match status" value="1"/>
</dbReference>
<evidence type="ECO:0000256" key="3">
    <source>
        <dbReference type="ARBA" id="ARBA00004262"/>
    </source>
</evidence>
<dbReference type="OrthoDB" id="9989112at2759"/>
<reference evidence="24 25" key="1">
    <citation type="submission" date="2020-03" db="EMBL/GenBank/DDBJ databases">
        <title>Dissostichus mawsoni Genome sequencing and assembly.</title>
        <authorList>
            <person name="Park H."/>
        </authorList>
    </citation>
    <scope>NUCLEOTIDE SEQUENCE [LARGE SCALE GENOMIC DNA]</scope>
    <source>
        <strain evidence="24">DM0001</strain>
        <tissue evidence="24">Muscle</tissue>
    </source>
</reference>
<dbReference type="SUPFAM" id="SSF57302">
    <property type="entry name" value="Snake toxin-like"/>
    <property type="match status" value="1"/>
</dbReference>
<dbReference type="InterPro" id="IPR005225">
    <property type="entry name" value="Small_GTP-bd"/>
</dbReference>
<evidence type="ECO:0000313" key="24">
    <source>
        <dbReference type="EMBL" id="KAF3849075.1"/>
    </source>
</evidence>
<dbReference type="PANTHER" id="PTHR47979">
    <property type="entry name" value="DRAB11-RELATED"/>
    <property type="match status" value="1"/>
</dbReference>
<dbReference type="InterPro" id="IPR050209">
    <property type="entry name" value="Rab_GTPases_membrane_traffic"/>
</dbReference>
<keyword evidence="9" id="KW-0813">Transport</keyword>
<evidence type="ECO:0000256" key="9">
    <source>
        <dbReference type="ARBA" id="ARBA00022448"/>
    </source>
</evidence>
<keyword evidence="15" id="KW-0007">Acetylation</keyword>
<dbReference type="EC" id="3.6.5.2" evidence="7"/>
<dbReference type="FunFam" id="3.40.50.300:FF:000344">
    <property type="entry name" value="Ras-related protein Rab-14"/>
    <property type="match status" value="1"/>
</dbReference>
<feature type="region of interest" description="Disordered" evidence="23">
    <location>
        <begin position="329"/>
        <end position="414"/>
    </location>
</feature>
<dbReference type="NCBIfam" id="TIGR00231">
    <property type="entry name" value="small_GTP"/>
    <property type="match status" value="1"/>
</dbReference>
<protein>
    <recommendedName>
        <fullName evidence="8">Ras-related protein Rab-14</fullName>
        <ecNumber evidence="7">3.6.5.2</ecNumber>
    </recommendedName>
</protein>
<dbReference type="SMART" id="SM00174">
    <property type="entry name" value="RHO"/>
    <property type="match status" value="1"/>
</dbReference>
<evidence type="ECO:0000256" key="1">
    <source>
        <dbReference type="ARBA" id="ARBA00001946"/>
    </source>
</evidence>
<evidence type="ECO:0000256" key="12">
    <source>
        <dbReference type="ARBA" id="ARBA00022753"/>
    </source>
</evidence>
<dbReference type="AlphaFoldDB" id="A0A7J5YHZ6"/>
<proteinExistence type="inferred from homology"/>
<dbReference type="SMART" id="SM00173">
    <property type="entry name" value="RAS"/>
    <property type="match status" value="1"/>
</dbReference>
<dbReference type="GO" id="GO:0031901">
    <property type="term" value="C:early endosome membrane"/>
    <property type="evidence" value="ECO:0007669"/>
    <property type="project" value="UniProtKB-SubCell"/>
</dbReference>
<evidence type="ECO:0000256" key="22">
    <source>
        <dbReference type="ARBA" id="ARBA00047660"/>
    </source>
</evidence>
<dbReference type="GO" id="GO:0015031">
    <property type="term" value="P:protein transport"/>
    <property type="evidence" value="ECO:0007669"/>
    <property type="project" value="UniProtKB-KW"/>
</dbReference>
<evidence type="ECO:0000256" key="5">
    <source>
        <dbReference type="ARBA" id="ARBA00004438"/>
    </source>
</evidence>
<feature type="compositionally biased region" description="Basic and acidic residues" evidence="23">
    <location>
        <begin position="401"/>
        <end position="413"/>
    </location>
</feature>
<keyword evidence="11" id="KW-0547">Nucleotide-binding</keyword>
<evidence type="ECO:0000313" key="25">
    <source>
        <dbReference type="Proteomes" id="UP000518266"/>
    </source>
</evidence>
<evidence type="ECO:0000256" key="4">
    <source>
        <dbReference type="ARBA" id="ARBA00004387"/>
    </source>
</evidence>
<gene>
    <name evidence="24" type="ORF">F7725_015572</name>
</gene>
<dbReference type="Pfam" id="PF00071">
    <property type="entry name" value="Ras"/>
    <property type="match status" value="1"/>
</dbReference>
<evidence type="ECO:0000256" key="7">
    <source>
        <dbReference type="ARBA" id="ARBA00011984"/>
    </source>
</evidence>
<dbReference type="GO" id="GO:0005525">
    <property type="term" value="F:GTP binding"/>
    <property type="evidence" value="ECO:0007669"/>
    <property type="project" value="UniProtKB-KW"/>
</dbReference>
<dbReference type="Gene3D" id="3.40.50.300">
    <property type="entry name" value="P-loop containing nucleotide triphosphate hydrolases"/>
    <property type="match status" value="1"/>
</dbReference>
<dbReference type="GO" id="GO:0055037">
    <property type="term" value="C:recycling endosome"/>
    <property type="evidence" value="ECO:0007669"/>
    <property type="project" value="UniProtKB-SubCell"/>
</dbReference>
<dbReference type="PRINTS" id="PR00449">
    <property type="entry name" value="RASTRNSFRMNG"/>
</dbReference>
<keyword evidence="14" id="KW-0653">Protein transport</keyword>
<accession>A0A7J5YHZ6</accession>
<evidence type="ECO:0000256" key="13">
    <source>
        <dbReference type="ARBA" id="ARBA00022801"/>
    </source>
</evidence>
<evidence type="ECO:0000256" key="21">
    <source>
        <dbReference type="ARBA" id="ARBA00023329"/>
    </source>
</evidence>
<evidence type="ECO:0000256" key="6">
    <source>
        <dbReference type="ARBA" id="ARBA00006270"/>
    </source>
</evidence>
<evidence type="ECO:0000256" key="17">
    <source>
        <dbReference type="ARBA" id="ARBA00023134"/>
    </source>
</evidence>
<dbReference type="InterPro" id="IPR001806">
    <property type="entry name" value="Small_GTPase"/>
</dbReference>
<keyword evidence="13" id="KW-0378">Hydrolase</keyword>
<evidence type="ECO:0000256" key="18">
    <source>
        <dbReference type="ARBA" id="ARBA00023136"/>
    </source>
</evidence>
<comment type="cofactor">
    <cofactor evidence="1">
        <name>Mg(2+)</name>
        <dbReference type="ChEBI" id="CHEBI:18420"/>
    </cofactor>
</comment>
<evidence type="ECO:0000256" key="15">
    <source>
        <dbReference type="ARBA" id="ARBA00022990"/>
    </source>
</evidence>
<dbReference type="InterPro" id="IPR045860">
    <property type="entry name" value="Snake_toxin-like_sf"/>
</dbReference>
<dbReference type="PROSITE" id="PS51419">
    <property type="entry name" value="RAB"/>
    <property type="match status" value="1"/>
</dbReference>
<dbReference type="GO" id="GO:0003925">
    <property type="term" value="F:G protein activity"/>
    <property type="evidence" value="ECO:0007669"/>
    <property type="project" value="UniProtKB-EC"/>
</dbReference>
<keyword evidence="18" id="KW-0472">Membrane</keyword>
<comment type="caution">
    <text evidence="24">The sequence shown here is derived from an EMBL/GenBank/DDBJ whole genome shotgun (WGS) entry which is preliminary data.</text>
</comment>
<evidence type="ECO:0000256" key="8">
    <source>
        <dbReference type="ARBA" id="ARBA00014884"/>
    </source>
</evidence>
<dbReference type="SMART" id="SM00175">
    <property type="entry name" value="RAB"/>
    <property type="match status" value="1"/>
</dbReference>
<evidence type="ECO:0000256" key="20">
    <source>
        <dbReference type="ARBA" id="ARBA00023289"/>
    </source>
</evidence>
<name>A0A7J5YHZ6_DISMA</name>
<feature type="compositionally biased region" description="Low complexity" evidence="23">
    <location>
        <begin position="358"/>
        <end position="375"/>
    </location>
</feature>
<organism evidence="24 25">
    <name type="scientific">Dissostichus mawsoni</name>
    <name type="common">Antarctic cod</name>
    <dbReference type="NCBI Taxonomy" id="36200"/>
    <lineage>
        <taxon>Eukaryota</taxon>
        <taxon>Metazoa</taxon>
        <taxon>Chordata</taxon>
        <taxon>Craniata</taxon>
        <taxon>Vertebrata</taxon>
        <taxon>Euteleostomi</taxon>
        <taxon>Actinopterygii</taxon>
        <taxon>Neopterygii</taxon>
        <taxon>Teleostei</taxon>
        <taxon>Neoteleostei</taxon>
        <taxon>Acanthomorphata</taxon>
        <taxon>Eupercaria</taxon>
        <taxon>Perciformes</taxon>
        <taxon>Notothenioidei</taxon>
        <taxon>Nototheniidae</taxon>
        <taxon>Dissostichus</taxon>
    </lineage>
</organism>
<evidence type="ECO:0000256" key="11">
    <source>
        <dbReference type="ARBA" id="ARBA00022741"/>
    </source>
</evidence>
<dbReference type="Proteomes" id="UP000518266">
    <property type="component" value="Unassembled WGS sequence"/>
</dbReference>
<evidence type="ECO:0000256" key="16">
    <source>
        <dbReference type="ARBA" id="ARBA00023034"/>
    </source>
</evidence>
<comment type="catalytic activity">
    <reaction evidence="22">
        <text>GTP + H2O = GDP + phosphate + H(+)</text>
        <dbReference type="Rhea" id="RHEA:19669"/>
        <dbReference type="ChEBI" id="CHEBI:15377"/>
        <dbReference type="ChEBI" id="CHEBI:15378"/>
        <dbReference type="ChEBI" id="CHEBI:37565"/>
        <dbReference type="ChEBI" id="CHEBI:43474"/>
        <dbReference type="ChEBI" id="CHEBI:58189"/>
        <dbReference type="EC" id="3.6.5.2"/>
    </reaction>
    <physiologicalReaction direction="left-to-right" evidence="22">
        <dbReference type="Rhea" id="RHEA:19670"/>
    </physiologicalReaction>
</comment>
<dbReference type="GO" id="GO:0045335">
    <property type="term" value="C:phagocytic vesicle"/>
    <property type="evidence" value="ECO:0007669"/>
    <property type="project" value="UniProtKB-SubCell"/>
</dbReference>
<dbReference type="EMBL" id="JAAKFY010000012">
    <property type="protein sequence ID" value="KAF3849075.1"/>
    <property type="molecule type" value="Genomic_DNA"/>
</dbReference>
<dbReference type="SUPFAM" id="SSF52540">
    <property type="entry name" value="P-loop containing nucleoside triphosphate hydrolases"/>
    <property type="match status" value="1"/>
</dbReference>
<dbReference type="InterPro" id="IPR027417">
    <property type="entry name" value="P-loop_NTPase"/>
</dbReference>
<keyword evidence="19" id="KW-0449">Lipoprotein</keyword>
<keyword evidence="20" id="KW-0636">Prenylation</keyword>
<evidence type="ECO:0000256" key="14">
    <source>
        <dbReference type="ARBA" id="ARBA00022927"/>
    </source>
</evidence>
<evidence type="ECO:0000256" key="2">
    <source>
        <dbReference type="ARBA" id="ARBA00004172"/>
    </source>
</evidence>
<evidence type="ECO:0000256" key="19">
    <source>
        <dbReference type="ARBA" id="ARBA00023288"/>
    </source>
</evidence>
<keyword evidence="12" id="KW-0967">Endosome</keyword>
<comment type="subcellular location">
    <subcellularLocation>
        <location evidence="3">Cytoplasmic vesicle</location>
        <location evidence="3">Phagosome</location>
    </subcellularLocation>
    <subcellularLocation>
        <location evidence="5">Early endosome membrane</location>
        <topology evidence="5">Lipid-anchor</topology>
        <orientation evidence="5">Cytoplasmic side</orientation>
    </subcellularLocation>
    <subcellularLocation>
        <location evidence="4">Golgi apparatus</location>
        <location evidence="4">trans-Golgi network membrane</location>
        <topology evidence="4">Lipid-anchor</topology>
        <orientation evidence="4">Cytoplasmic side</orientation>
    </subcellularLocation>
    <subcellularLocation>
        <location evidence="2">Recycling endosome</location>
    </subcellularLocation>
</comment>